<dbReference type="EMBL" id="MU155361">
    <property type="protein sequence ID" value="KAF9474804.1"/>
    <property type="molecule type" value="Genomic_DNA"/>
</dbReference>
<reference evidence="1" key="1">
    <citation type="submission" date="2020-11" db="EMBL/GenBank/DDBJ databases">
        <authorList>
            <consortium name="DOE Joint Genome Institute"/>
            <person name="Ahrendt S."/>
            <person name="Riley R."/>
            <person name="Andreopoulos W."/>
            <person name="Labutti K."/>
            <person name="Pangilinan J."/>
            <person name="Ruiz-Duenas F.J."/>
            <person name="Barrasa J.M."/>
            <person name="Sanchez-Garcia M."/>
            <person name="Camarero S."/>
            <person name="Miyauchi S."/>
            <person name="Serrano A."/>
            <person name="Linde D."/>
            <person name="Babiker R."/>
            <person name="Drula E."/>
            <person name="Ayuso-Fernandez I."/>
            <person name="Pacheco R."/>
            <person name="Padilla G."/>
            <person name="Ferreira P."/>
            <person name="Barriuso J."/>
            <person name="Kellner H."/>
            <person name="Castanera R."/>
            <person name="Alfaro M."/>
            <person name="Ramirez L."/>
            <person name="Pisabarro A.G."/>
            <person name="Kuo A."/>
            <person name="Tritt A."/>
            <person name="Lipzen A."/>
            <person name="He G."/>
            <person name="Yan M."/>
            <person name="Ng V."/>
            <person name="Cullen D."/>
            <person name="Martin F."/>
            <person name="Rosso M.-N."/>
            <person name="Henrissat B."/>
            <person name="Hibbett D."/>
            <person name="Martinez A.T."/>
            <person name="Grigoriev I.V."/>
        </authorList>
    </citation>
    <scope>NUCLEOTIDE SEQUENCE</scope>
    <source>
        <strain evidence="1">CIRM-BRFM 674</strain>
    </source>
</reference>
<name>A0A9P6CW29_9AGAR</name>
<accession>A0A9P6CW29</accession>
<keyword evidence="2" id="KW-1185">Reference proteome</keyword>
<evidence type="ECO:0000313" key="1">
    <source>
        <dbReference type="EMBL" id="KAF9474804.1"/>
    </source>
</evidence>
<evidence type="ECO:0000313" key="2">
    <source>
        <dbReference type="Proteomes" id="UP000807469"/>
    </source>
</evidence>
<gene>
    <name evidence="1" type="ORF">BDN70DRAFT_295744</name>
</gene>
<protein>
    <submittedName>
        <fullName evidence="1">Uncharacterized protein</fullName>
    </submittedName>
</protein>
<dbReference type="AlphaFoldDB" id="A0A9P6CW29"/>
<sequence>MTRHRPRHRCLSNVDIRPRRRIQVHWTSHSSPLHYAPKRLFSSLIFKTCQPFSTVCITPPTSILPSSSLISATDPGYTRIIWFINKRHSFHHPPPVHRSAVPIPLYSHTYASVYASDIGALVSDQLVGRYLESTTLSPIPSWSRSKSHNPRRSEFQAHLVPSRRHGHPHFSPFEAPWTLRISIPSLRFSILAMRSSFHYRLRLIRVFVFKDTNTL</sequence>
<proteinExistence type="predicted"/>
<dbReference type="Proteomes" id="UP000807469">
    <property type="component" value="Unassembled WGS sequence"/>
</dbReference>
<comment type="caution">
    <text evidence="1">The sequence shown here is derived from an EMBL/GenBank/DDBJ whole genome shotgun (WGS) entry which is preliminary data.</text>
</comment>
<organism evidence="1 2">
    <name type="scientific">Pholiota conissans</name>
    <dbReference type="NCBI Taxonomy" id="109636"/>
    <lineage>
        <taxon>Eukaryota</taxon>
        <taxon>Fungi</taxon>
        <taxon>Dikarya</taxon>
        <taxon>Basidiomycota</taxon>
        <taxon>Agaricomycotina</taxon>
        <taxon>Agaricomycetes</taxon>
        <taxon>Agaricomycetidae</taxon>
        <taxon>Agaricales</taxon>
        <taxon>Agaricineae</taxon>
        <taxon>Strophariaceae</taxon>
        <taxon>Pholiota</taxon>
    </lineage>
</organism>